<dbReference type="PANTHER" id="PTHR36607">
    <property type="entry name" value="1,2-DIHYDROXY-3-KETO-5-METHYLTHIOPENTENE DIOXYGENASE 4"/>
    <property type="match status" value="1"/>
</dbReference>
<name>A0ABD2ZTN0_9GENT</name>
<evidence type="ECO:0000256" key="2">
    <source>
        <dbReference type="SAM" id="MobiDB-lite"/>
    </source>
</evidence>
<dbReference type="AlphaFoldDB" id="A0ABD2ZTN0"/>
<sequence length="368" mass="41949">MVTFKELVTSNQKYLLIADRDDDTAKNRTQLLVHAAIHGNYVGNWPSHNYPHLDEWSSEDFHAVRPSTFKVASLMASGRRTCLAMLILLSIYRGLNKMAQAPILGQSHASFPMHYVYAWSAHYFHTHYTTPSALPTPMMTNNSGESGAQCFDENNARDLIQKGNKVTWWATSLVKNQNKTFLDNGDYQIWNLVTSLACTQITWFCIVKATSSLNYTVCIVTKRCLSSIVVKANELNATNSHEERRGHSYVDEDEHSNNSEHWKRKKKKKQAAKISSHLAKLATINCEEAELKKQLDLLDAQRKETLPLLQKNQEELSQMEINIVNLQEEVNQIENSSPLDAEESKTSKKMRKLLESGCQELETFELKI</sequence>
<proteinExistence type="predicted"/>
<evidence type="ECO:0000313" key="4">
    <source>
        <dbReference type="Proteomes" id="UP001630127"/>
    </source>
</evidence>
<protein>
    <submittedName>
        <fullName evidence="3">Uncharacterized protein</fullName>
    </submittedName>
</protein>
<feature type="compositionally biased region" description="Basic and acidic residues" evidence="2">
    <location>
        <begin position="240"/>
        <end position="261"/>
    </location>
</feature>
<feature type="region of interest" description="Disordered" evidence="2">
    <location>
        <begin position="240"/>
        <end position="266"/>
    </location>
</feature>
<dbReference type="PANTHER" id="PTHR36607:SF20">
    <property type="entry name" value="AMINOTRANSFERASE-LIKE PLANT MOBILE DOMAIN-CONTAINING PROTEIN"/>
    <property type="match status" value="1"/>
</dbReference>
<keyword evidence="1" id="KW-0175">Coiled coil</keyword>
<dbReference type="EMBL" id="JBJUIK010000007">
    <property type="protein sequence ID" value="KAL3522777.1"/>
    <property type="molecule type" value="Genomic_DNA"/>
</dbReference>
<evidence type="ECO:0000256" key="1">
    <source>
        <dbReference type="SAM" id="Coils"/>
    </source>
</evidence>
<comment type="caution">
    <text evidence="3">The sequence shown here is derived from an EMBL/GenBank/DDBJ whole genome shotgun (WGS) entry which is preliminary data.</text>
</comment>
<reference evidence="3 4" key="1">
    <citation type="submission" date="2024-11" db="EMBL/GenBank/DDBJ databases">
        <title>A near-complete genome assembly of Cinchona calisaya.</title>
        <authorList>
            <person name="Lian D.C."/>
            <person name="Zhao X.W."/>
            <person name="Wei L."/>
        </authorList>
    </citation>
    <scope>NUCLEOTIDE SEQUENCE [LARGE SCALE GENOMIC DNA]</scope>
    <source>
        <tissue evidence="3">Nenye</tissue>
    </source>
</reference>
<gene>
    <name evidence="3" type="ORF">ACH5RR_015611</name>
</gene>
<dbReference type="Proteomes" id="UP001630127">
    <property type="component" value="Unassembled WGS sequence"/>
</dbReference>
<organism evidence="3 4">
    <name type="scientific">Cinchona calisaya</name>
    <dbReference type="NCBI Taxonomy" id="153742"/>
    <lineage>
        <taxon>Eukaryota</taxon>
        <taxon>Viridiplantae</taxon>
        <taxon>Streptophyta</taxon>
        <taxon>Embryophyta</taxon>
        <taxon>Tracheophyta</taxon>
        <taxon>Spermatophyta</taxon>
        <taxon>Magnoliopsida</taxon>
        <taxon>eudicotyledons</taxon>
        <taxon>Gunneridae</taxon>
        <taxon>Pentapetalae</taxon>
        <taxon>asterids</taxon>
        <taxon>lamiids</taxon>
        <taxon>Gentianales</taxon>
        <taxon>Rubiaceae</taxon>
        <taxon>Cinchonoideae</taxon>
        <taxon>Cinchoneae</taxon>
        <taxon>Cinchona</taxon>
    </lineage>
</organism>
<evidence type="ECO:0000313" key="3">
    <source>
        <dbReference type="EMBL" id="KAL3522777.1"/>
    </source>
</evidence>
<accession>A0ABD2ZTN0</accession>
<feature type="coiled-coil region" evidence="1">
    <location>
        <begin position="281"/>
        <end position="336"/>
    </location>
</feature>
<keyword evidence="4" id="KW-1185">Reference proteome</keyword>